<evidence type="ECO:0000313" key="5">
    <source>
        <dbReference type="EMBL" id="VDK50865.1"/>
    </source>
</evidence>
<reference evidence="7" key="1">
    <citation type="submission" date="2017-02" db="UniProtKB">
        <authorList>
            <consortium name="WormBaseParasite"/>
        </authorList>
    </citation>
    <scope>IDENTIFICATION</scope>
</reference>
<gene>
    <name evidence="5" type="ORF">ASIM_LOCUS13893</name>
</gene>
<dbReference type="GO" id="GO:0033314">
    <property type="term" value="P:mitotic DNA replication checkpoint signaling"/>
    <property type="evidence" value="ECO:0007669"/>
    <property type="project" value="TreeGrafter"/>
</dbReference>
<dbReference type="OrthoDB" id="10063861at2759"/>
<dbReference type="GO" id="GO:0031573">
    <property type="term" value="P:mitotic intra-S DNA damage checkpoint signaling"/>
    <property type="evidence" value="ECO:0007669"/>
    <property type="project" value="TreeGrafter"/>
</dbReference>
<evidence type="ECO:0000256" key="2">
    <source>
        <dbReference type="ARBA" id="ARBA00005563"/>
    </source>
</evidence>
<dbReference type="GO" id="GO:0000723">
    <property type="term" value="P:telomere maintenance"/>
    <property type="evidence" value="ECO:0007669"/>
    <property type="project" value="TreeGrafter"/>
</dbReference>
<dbReference type="GO" id="GO:0000724">
    <property type="term" value="P:double-strand break repair via homologous recombination"/>
    <property type="evidence" value="ECO:0007669"/>
    <property type="project" value="TreeGrafter"/>
</dbReference>
<dbReference type="Gene3D" id="3.70.10.10">
    <property type="match status" value="1"/>
</dbReference>
<comment type="subcellular location">
    <subcellularLocation>
        <location evidence="1">Nucleus</location>
    </subcellularLocation>
</comment>
<dbReference type="Proteomes" id="UP000267096">
    <property type="component" value="Unassembled WGS sequence"/>
</dbReference>
<evidence type="ECO:0000313" key="6">
    <source>
        <dbReference type="Proteomes" id="UP000267096"/>
    </source>
</evidence>
<dbReference type="GO" id="GO:0035861">
    <property type="term" value="C:site of double-strand break"/>
    <property type="evidence" value="ECO:0007669"/>
    <property type="project" value="TreeGrafter"/>
</dbReference>
<evidence type="ECO:0000256" key="1">
    <source>
        <dbReference type="ARBA" id="ARBA00004123"/>
    </source>
</evidence>
<dbReference type="GO" id="GO:0044778">
    <property type="term" value="P:meiotic DNA integrity checkpoint signaling"/>
    <property type="evidence" value="ECO:0007669"/>
    <property type="project" value="TreeGrafter"/>
</dbReference>
<organism evidence="7">
    <name type="scientific">Anisakis simplex</name>
    <name type="common">Herring worm</name>
    <dbReference type="NCBI Taxonomy" id="6269"/>
    <lineage>
        <taxon>Eukaryota</taxon>
        <taxon>Metazoa</taxon>
        <taxon>Ecdysozoa</taxon>
        <taxon>Nematoda</taxon>
        <taxon>Chromadorea</taxon>
        <taxon>Rhabditida</taxon>
        <taxon>Spirurina</taxon>
        <taxon>Ascaridomorpha</taxon>
        <taxon>Ascaridoidea</taxon>
        <taxon>Anisakidae</taxon>
        <taxon>Anisakis</taxon>
        <taxon>Anisakis simplex complex</taxon>
    </lineage>
</organism>
<dbReference type="Pfam" id="PF04005">
    <property type="entry name" value="Hus1"/>
    <property type="match status" value="1"/>
</dbReference>
<protein>
    <recommendedName>
        <fullName evidence="4">Checkpoint protein</fullName>
    </recommendedName>
</protein>
<dbReference type="InterPro" id="IPR016580">
    <property type="entry name" value="HUS1"/>
</dbReference>
<dbReference type="GO" id="GO:0006289">
    <property type="term" value="P:nucleotide-excision repair"/>
    <property type="evidence" value="ECO:0007669"/>
    <property type="project" value="TreeGrafter"/>
</dbReference>
<keyword evidence="6" id="KW-1185">Reference proteome</keyword>
<dbReference type="PANTHER" id="PTHR12900:SF0">
    <property type="entry name" value="CHECKPOINT PROTEIN"/>
    <property type="match status" value="1"/>
</dbReference>
<dbReference type="WBParaSite" id="ASIM_0001448301-mRNA-1">
    <property type="protein sequence ID" value="ASIM_0001448301-mRNA-1"/>
    <property type="gene ID" value="ASIM_0001448301"/>
</dbReference>
<name>A0A0M3K0W4_ANISI</name>
<dbReference type="GO" id="GO:0030896">
    <property type="term" value="C:checkpoint clamp complex"/>
    <property type="evidence" value="ECO:0007669"/>
    <property type="project" value="InterPro"/>
</dbReference>
<evidence type="ECO:0000313" key="7">
    <source>
        <dbReference type="WBParaSite" id="ASIM_0001448301-mRNA-1"/>
    </source>
</evidence>
<evidence type="ECO:0000256" key="4">
    <source>
        <dbReference type="PIRNR" id="PIRNR011312"/>
    </source>
</evidence>
<dbReference type="EMBL" id="UYRR01031537">
    <property type="protein sequence ID" value="VDK50865.1"/>
    <property type="molecule type" value="Genomic_DNA"/>
</dbReference>
<accession>A0A0M3K0W4</accession>
<dbReference type="AlphaFoldDB" id="A0A0M3K0W4"/>
<evidence type="ECO:0000256" key="3">
    <source>
        <dbReference type="ARBA" id="ARBA00023242"/>
    </source>
</evidence>
<sequence>MIEINETVSRLCKEKVTLRITSTSVSFINADLIRSNGVFMQISLVNMRLTKIGNTPHVKVEQKSFGVVHEMPVDLIPTRQWKHYAIPNIDGATVAIYLPPLGTIRSLISSLKNMGIKHLLIRGNQSGQLQLSGDVDTAQIGVYFSDLTCSSLNNNNDGNNDLLNDPNKYHAVCVDIRSVNGLMRRIVPDKMAIFSIDQEDASLLYIVGGVVL</sequence>
<dbReference type="PIRSF" id="PIRSF011312">
    <property type="entry name" value="Cell_cycle_HUS1"/>
    <property type="match status" value="1"/>
</dbReference>
<dbReference type="InterPro" id="IPR007150">
    <property type="entry name" value="HUS1/Mec3"/>
</dbReference>
<proteinExistence type="inferred from homology"/>
<reference evidence="5 6" key="2">
    <citation type="submission" date="2018-11" db="EMBL/GenBank/DDBJ databases">
        <authorList>
            <consortium name="Pathogen Informatics"/>
        </authorList>
    </citation>
    <scope>NUCLEOTIDE SEQUENCE [LARGE SCALE GENOMIC DNA]</scope>
</reference>
<dbReference type="GO" id="GO:0005730">
    <property type="term" value="C:nucleolus"/>
    <property type="evidence" value="ECO:0007669"/>
    <property type="project" value="InterPro"/>
</dbReference>
<keyword evidence="3" id="KW-0539">Nucleus</keyword>
<comment type="similarity">
    <text evidence="2 4">Belongs to the HUS1 family.</text>
</comment>
<dbReference type="PANTHER" id="PTHR12900">
    <property type="entry name" value="MITOTIC AND DNA DAMAGE CHECKPOINT PROTEIN HUS1"/>
    <property type="match status" value="1"/>
</dbReference>